<evidence type="ECO:0000313" key="3">
    <source>
        <dbReference type="Proteomes" id="UP001642409"/>
    </source>
</evidence>
<dbReference type="Proteomes" id="UP001642409">
    <property type="component" value="Unassembled WGS sequence"/>
</dbReference>
<accession>A0AA86NFN7</accession>
<sequence>MLFRSDITSITALPAIINPCEQDCTISTLSDKTYTQWILSKLRQKKQSKINIDYVPECFVSIKNLLVTSHGQTIQLFNAPQELIKLDLGFKIEKIFAYLKTEQYTKVIQLNEQEQLDNGEIEELFQAEEIINELIVLEVCGQGIVQKIIINQDLVNSVFEVEQDDLEIDNPINLLQSLEIEALDKCSYYEYDFKTIICAYQNLLIFFDRITKQIIQVIVTDLQEILYNKTLQFVKEKINQLIYISNVSVCDKFVAIQQTNSELHSTELIVLNPKSKTTLLTKISIPNQYKSILFIEDTIYLFQQSHFAQLSLKSKIISNQQDFSEQILKTNNDIMSVHQIKVQDNEHAFLIVHQNSLQIFQQNQLRMVRTTCGQLSQVLFKRDQIQKSDRNDLDLITINTQNSRVSMVDVRNQVLERDFSVEGIISRNLVKTAGNYIFFIKQNNNGDEYVQMHDYLKHQKVSQQFLIQQGRMAAQAHSQDIRKRFGAIDFHYELQKSEKYNEMHYNEQKPADRVIDFQVSPDGGQIVLLSQFGISVYSTQSATLLYSNYEYNQLRAVGFVTKTGQQFSETQFSSVFQFQQMTEQQKFIACVSREGQLQLISYLNKKLVLNCNFKEQLVQKLNTELIDMVSQEAESVQINDNQIIMSSINGLLVWQLQFNQLEAHIALLRQFDLQSSNIMIQNNKIVANNGNYYFSYNNTLYQFDLQFGQLFIIHQFDQNIESFDCYQNLFAISFKQQQGFKIYQRNELVQRKALNSVSAPIVHKQLQNQSKKGFELLQYLKTNKNNQFRADSQKMKKSDKFQFGTVSESVFIVEKDIVFLSVEEIIKTIKEVKSLNDQLYLIGILFMILKYKRDEIKSSDELREMIVKEINNNYETWKMLKEAGLTINALIELADAM</sequence>
<organism evidence="1">
    <name type="scientific">Hexamita inflata</name>
    <dbReference type="NCBI Taxonomy" id="28002"/>
    <lineage>
        <taxon>Eukaryota</taxon>
        <taxon>Metamonada</taxon>
        <taxon>Diplomonadida</taxon>
        <taxon>Hexamitidae</taxon>
        <taxon>Hexamitinae</taxon>
        <taxon>Hexamita</taxon>
    </lineage>
</organism>
<name>A0AA86NFN7_9EUKA</name>
<reference evidence="2 3" key="2">
    <citation type="submission" date="2024-07" db="EMBL/GenBank/DDBJ databases">
        <authorList>
            <person name="Akdeniz Z."/>
        </authorList>
    </citation>
    <scope>NUCLEOTIDE SEQUENCE [LARGE SCALE GENOMIC DNA]</scope>
</reference>
<comment type="caution">
    <text evidence="1">The sequence shown here is derived from an EMBL/GenBank/DDBJ whole genome shotgun (WGS) entry which is preliminary data.</text>
</comment>
<dbReference type="EMBL" id="CAXDID020000149">
    <property type="protein sequence ID" value="CAL6041217.1"/>
    <property type="molecule type" value="Genomic_DNA"/>
</dbReference>
<dbReference type="EMBL" id="CATOUU010000154">
    <property type="protein sequence ID" value="CAI9918258.1"/>
    <property type="molecule type" value="Genomic_DNA"/>
</dbReference>
<proteinExistence type="predicted"/>
<keyword evidence="3" id="KW-1185">Reference proteome</keyword>
<dbReference type="AlphaFoldDB" id="A0AA86NFN7"/>
<protein>
    <submittedName>
        <fullName evidence="1">Uncharacterized protein</fullName>
    </submittedName>
</protein>
<evidence type="ECO:0000313" key="2">
    <source>
        <dbReference type="EMBL" id="CAL6041217.1"/>
    </source>
</evidence>
<gene>
    <name evidence="2" type="ORF">HINF_LOCUS38870</name>
    <name evidence="1" type="ORF">HINF_LOCUS5903</name>
</gene>
<dbReference type="SUPFAM" id="SSF69322">
    <property type="entry name" value="Tricorn protease domain 2"/>
    <property type="match status" value="1"/>
</dbReference>
<reference evidence="1" key="1">
    <citation type="submission" date="2023-06" db="EMBL/GenBank/DDBJ databases">
        <authorList>
            <person name="Kurt Z."/>
        </authorList>
    </citation>
    <scope>NUCLEOTIDE SEQUENCE</scope>
</reference>
<evidence type="ECO:0000313" key="1">
    <source>
        <dbReference type="EMBL" id="CAI9918258.1"/>
    </source>
</evidence>